<keyword evidence="5" id="KW-1185">Reference proteome</keyword>
<name>A0AAN9MHV8_PHACN</name>
<evidence type="ECO:0000256" key="3">
    <source>
        <dbReference type="SAM" id="SignalP"/>
    </source>
</evidence>
<sequence length="109" mass="11973">MGKIAVSALLAVLTGVHGTNDISKGKAVMVLVLLCIYAADFGWSWGPLTWLSSAPSCSMCGLDCSDTLFIIFFLPETKGIPLESMHVIWAKHWFWRRFVTGVADKDNLP</sequence>
<dbReference type="PANTHER" id="PTHR23500:SF44">
    <property type="entry name" value="SUGAR TRANSPORT PROTEIN 5"/>
    <property type="match status" value="1"/>
</dbReference>
<gene>
    <name evidence="4" type="ORF">VNO80_18515</name>
</gene>
<feature type="signal peptide" evidence="3">
    <location>
        <begin position="1"/>
        <end position="18"/>
    </location>
</feature>
<keyword evidence="3" id="KW-0732">Signal</keyword>
<evidence type="ECO:0000256" key="1">
    <source>
        <dbReference type="ARBA" id="ARBA00010992"/>
    </source>
</evidence>
<evidence type="ECO:0000313" key="5">
    <source>
        <dbReference type="Proteomes" id="UP001374584"/>
    </source>
</evidence>
<dbReference type="InterPro" id="IPR036259">
    <property type="entry name" value="MFS_trans_sf"/>
</dbReference>
<dbReference type="InterPro" id="IPR045262">
    <property type="entry name" value="STP/PLT_plant"/>
</dbReference>
<keyword evidence="2" id="KW-0813">Transport</keyword>
<evidence type="ECO:0000256" key="2">
    <source>
        <dbReference type="ARBA" id="ARBA00022448"/>
    </source>
</evidence>
<dbReference type="GO" id="GO:0015144">
    <property type="term" value="F:carbohydrate transmembrane transporter activity"/>
    <property type="evidence" value="ECO:0007669"/>
    <property type="project" value="InterPro"/>
</dbReference>
<proteinExistence type="inferred from homology"/>
<evidence type="ECO:0000313" key="4">
    <source>
        <dbReference type="EMBL" id="KAK7353079.1"/>
    </source>
</evidence>
<accession>A0AAN9MHV8</accession>
<dbReference type="AlphaFoldDB" id="A0AAN9MHV8"/>
<feature type="chain" id="PRO_5042953540" evidence="3">
    <location>
        <begin position="19"/>
        <end position="109"/>
    </location>
</feature>
<organism evidence="4 5">
    <name type="scientific">Phaseolus coccineus</name>
    <name type="common">Scarlet runner bean</name>
    <name type="synonym">Phaseolus multiflorus</name>
    <dbReference type="NCBI Taxonomy" id="3886"/>
    <lineage>
        <taxon>Eukaryota</taxon>
        <taxon>Viridiplantae</taxon>
        <taxon>Streptophyta</taxon>
        <taxon>Embryophyta</taxon>
        <taxon>Tracheophyta</taxon>
        <taxon>Spermatophyta</taxon>
        <taxon>Magnoliopsida</taxon>
        <taxon>eudicotyledons</taxon>
        <taxon>Gunneridae</taxon>
        <taxon>Pentapetalae</taxon>
        <taxon>rosids</taxon>
        <taxon>fabids</taxon>
        <taxon>Fabales</taxon>
        <taxon>Fabaceae</taxon>
        <taxon>Papilionoideae</taxon>
        <taxon>50 kb inversion clade</taxon>
        <taxon>NPAAA clade</taxon>
        <taxon>indigoferoid/millettioid clade</taxon>
        <taxon>Phaseoleae</taxon>
        <taxon>Phaseolus</taxon>
    </lineage>
</organism>
<dbReference type="PANTHER" id="PTHR23500">
    <property type="entry name" value="SOLUTE CARRIER FAMILY 2, FACILITATED GLUCOSE TRANSPORTER"/>
    <property type="match status" value="1"/>
</dbReference>
<dbReference type="EMBL" id="JAYMYR010000007">
    <property type="protein sequence ID" value="KAK7353079.1"/>
    <property type="molecule type" value="Genomic_DNA"/>
</dbReference>
<comment type="similarity">
    <text evidence="1">Belongs to the major facilitator superfamily. Sugar transporter (TC 2.A.1.1) family.</text>
</comment>
<protein>
    <submittedName>
        <fullName evidence="4">Uncharacterized protein</fullName>
    </submittedName>
</protein>
<dbReference type="Gene3D" id="1.20.1250.20">
    <property type="entry name" value="MFS general substrate transporter like domains"/>
    <property type="match status" value="1"/>
</dbReference>
<dbReference type="Proteomes" id="UP001374584">
    <property type="component" value="Unassembled WGS sequence"/>
</dbReference>
<comment type="caution">
    <text evidence="4">The sequence shown here is derived from an EMBL/GenBank/DDBJ whole genome shotgun (WGS) entry which is preliminary data.</text>
</comment>
<reference evidence="4 5" key="1">
    <citation type="submission" date="2024-01" db="EMBL/GenBank/DDBJ databases">
        <title>The genomes of 5 underutilized Papilionoideae crops provide insights into root nodulation and disease resistanc.</title>
        <authorList>
            <person name="Jiang F."/>
        </authorList>
    </citation>
    <scope>NUCLEOTIDE SEQUENCE [LARGE SCALE GENOMIC DNA]</scope>
    <source>
        <strain evidence="4">JINMINGXINNONG_FW02</strain>
        <tissue evidence="4">Leaves</tissue>
    </source>
</reference>